<evidence type="ECO:0000256" key="1">
    <source>
        <dbReference type="SAM" id="MobiDB-lite"/>
    </source>
</evidence>
<evidence type="ECO:0000313" key="2">
    <source>
        <dbReference type="EMBL" id="KAJ3607965.1"/>
    </source>
</evidence>
<comment type="caution">
    <text evidence="2">The sequence shown here is derived from an EMBL/GenBank/DDBJ whole genome shotgun (WGS) entry which is preliminary data.</text>
</comment>
<reference evidence="2" key="1">
    <citation type="submission" date="2022-07" db="EMBL/GenBank/DDBJ databases">
        <title>Chromosome-level genome of Muraenolepis orangiensis.</title>
        <authorList>
            <person name="Kim J."/>
        </authorList>
    </citation>
    <scope>NUCLEOTIDE SEQUENCE</scope>
    <source>
        <strain evidence="2">KU_S4_2022</strain>
        <tissue evidence="2">Muscle</tissue>
    </source>
</reference>
<keyword evidence="3" id="KW-1185">Reference proteome</keyword>
<proteinExistence type="predicted"/>
<dbReference type="Proteomes" id="UP001148018">
    <property type="component" value="Unassembled WGS sequence"/>
</dbReference>
<gene>
    <name evidence="2" type="ORF">NHX12_025016</name>
</gene>
<organism evidence="2 3">
    <name type="scientific">Muraenolepis orangiensis</name>
    <name type="common">Patagonian moray cod</name>
    <dbReference type="NCBI Taxonomy" id="630683"/>
    <lineage>
        <taxon>Eukaryota</taxon>
        <taxon>Metazoa</taxon>
        <taxon>Chordata</taxon>
        <taxon>Craniata</taxon>
        <taxon>Vertebrata</taxon>
        <taxon>Euteleostomi</taxon>
        <taxon>Actinopterygii</taxon>
        <taxon>Neopterygii</taxon>
        <taxon>Teleostei</taxon>
        <taxon>Neoteleostei</taxon>
        <taxon>Acanthomorphata</taxon>
        <taxon>Zeiogadaria</taxon>
        <taxon>Gadariae</taxon>
        <taxon>Gadiformes</taxon>
        <taxon>Muraenolepidoidei</taxon>
        <taxon>Muraenolepididae</taxon>
        <taxon>Muraenolepis</taxon>
    </lineage>
</organism>
<accession>A0A9Q0EII7</accession>
<dbReference type="EMBL" id="JANIIK010000040">
    <property type="protein sequence ID" value="KAJ3607965.1"/>
    <property type="molecule type" value="Genomic_DNA"/>
</dbReference>
<sequence>MLLRVGRDAHHQGGNNVNNLLFTSQFSRLIRGSAVHIRSKIIVQSFASQSPCLTESQNDPRSSRETERQSSLALVQFRERSTHASTKEYLTLTLIWTNTETFLSLMFWAFTER</sequence>
<name>A0A9Q0EII7_9TELE</name>
<protein>
    <submittedName>
        <fullName evidence="2">Uncharacterized protein</fullName>
    </submittedName>
</protein>
<dbReference type="AlphaFoldDB" id="A0A9Q0EII7"/>
<evidence type="ECO:0000313" key="3">
    <source>
        <dbReference type="Proteomes" id="UP001148018"/>
    </source>
</evidence>
<feature type="region of interest" description="Disordered" evidence="1">
    <location>
        <begin position="50"/>
        <end position="70"/>
    </location>
</feature>
<feature type="compositionally biased region" description="Polar residues" evidence="1">
    <location>
        <begin position="50"/>
        <end position="60"/>
    </location>
</feature>